<dbReference type="InParanoid" id="A0A5J5F8K4"/>
<sequence>MTSNDRHANHDSPHRAFSGNSHQPLAGGVGRNPPLSSVASPSGVNLNRPYHDDDPATRSTTALNNGNAYSPRLSTNGAVSPNTPYTPGMRTSTIQSAGDGGIALQDFGTDGMPPAPPVSHSWGRIEAWAEENYPELFDQLCTPATVNDINELEYSLDCSLPIEVRESLQVHDGQERGGRPTGAVFGGMLMDCEEILDEWKNWRVVESEFLQNPSSGTGGSNEAGPSSAVPLGRTDLQSRQGSQPDGAVQKVYAHAGWIPLVRDWGGNYIAVDLAPGPTGTWGQVILFGRDYDVKYVVSRSWAHFLAMVADDMQSPHWYVDEDSGELKLKDPRAPRSEPSYIEILRVRNERKYGRRRFSQRPPSMAGSRPGSRPGSVPGSPHLSAMNGTTKGGLTRPPKQPDTMDPNHLKPPSKKAAKALRSVSEEPTAPAAPSAPSKGTTDLLEESLEEIKISDAKKEEVEKPKLTRKSSDLILPSPTVPAKSDGAEA</sequence>
<dbReference type="Proteomes" id="UP000326924">
    <property type="component" value="Unassembled WGS sequence"/>
</dbReference>
<feature type="compositionally biased region" description="Low complexity" evidence="2">
    <location>
        <begin position="360"/>
        <end position="380"/>
    </location>
</feature>
<dbReference type="GO" id="GO:0070880">
    <property type="term" value="P:fungal-type cell wall beta-glucan biosynthetic process"/>
    <property type="evidence" value="ECO:0007669"/>
    <property type="project" value="TreeGrafter"/>
</dbReference>
<feature type="compositionally biased region" description="Polar residues" evidence="2">
    <location>
        <begin position="57"/>
        <end position="86"/>
    </location>
</feature>
<evidence type="ECO:0000313" key="5">
    <source>
        <dbReference type="Proteomes" id="UP000326924"/>
    </source>
</evidence>
<dbReference type="SUPFAM" id="SSF160631">
    <property type="entry name" value="SMI1/KNR4-like"/>
    <property type="match status" value="1"/>
</dbReference>
<feature type="region of interest" description="Disordered" evidence="2">
    <location>
        <begin position="1"/>
        <end position="86"/>
    </location>
</feature>
<feature type="compositionally biased region" description="Basic and acidic residues" evidence="2">
    <location>
        <begin position="1"/>
        <end position="14"/>
    </location>
</feature>
<accession>A0A5J5F8K4</accession>
<feature type="region of interest" description="Disordered" evidence="2">
    <location>
        <begin position="351"/>
        <end position="488"/>
    </location>
</feature>
<dbReference type="InterPro" id="IPR037883">
    <property type="entry name" value="Knr4/Smi1-like_sf"/>
</dbReference>
<feature type="region of interest" description="Disordered" evidence="2">
    <location>
        <begin position="210"/>
        <end position="245"/>
    </location>
</feature>
<dbReference type="Gene3D" id="3.40.1580.10">
    <property type="entry name" value="SMI1/KNR4-like"/>
    <property type="match status" value="1"/>
</dbReference>
<feature type="domain" description="Knr4/Smi1-like" evidence="3">
    <location>
        <begin position="143"/>
        <end position="307"/>
    </location>
</feature>
<dbReference type="AlphaFoldDB" id="A0A5J5F8K4"/>
<feature type="compositionally biased region" description="Basic and acidic residues" evidence="2">
    <location>
        <begin position="448"/>
        <end position="470"/>
    </location>
</feature>
<protein>
    <recommendedName>
        <fullName evidence="3">Knr4/Smi1-like domain-containing protein</fullName>
    </recommendedName>
</protein>
<evidence type="ECO:0000256" key="2">
    <source>
        <dbReference type="SAM" id="MobiDB-lite"/>
    </source>
</evidence>
<feature type="compositionally biased region" description="Polar residues" evidence="2">
    <location>
        <begin position="34"/>
        <end position="45"/>
    </location>
</feature>
<dbReference type="PIRSF" id="PIRSF017023">
    <property type="entry name" value="KNR4"/>
    <property type="match status" value="1"/>
</dbReference>
<dbReference type="PANTHER" id="PTHR47432">
    <property type="entry name" value="CELL WALL ASSEMBLY REGULATOR SMI1"/>
    <property type="match status" value="1"/>
</dbReference>
<dbReference type="EMBL" id="VXIS01000017">
    <property type="protein sequence ID" value="KAA8913165.1"/>
    <property type="molecule type" value="Genomic_DNA"/>
</dbReference>
<gene>
    <name evidence="4" type="ORF">FN846DRAFT_185027</name>
</gene>
<name>A0A5J5F8K4_9PEZI</name>
<organism evidence="4 5">
    <name type="scientific">Sphaerosporella brunnea</name>
    <dbReference type="NCBI Taxonomy" id="1250544"/>
    <lineage>
        <taxon>Eukaryota</taxon>
        <taxon>Fungi</taxon>
        <taxon>Dikarya</taxon>
        <taxon>Ascomycota</taxon>
        <taxon>Pezizomycotina</taxon>
        <taxon>Pezizomycetes</taxon>
        <taxon>Pezizales</taxon>
        <taxon>Pyronemataceae</taxon>
        <taxon>Sphaerosporella</taxon>
    </lineage>
</organism>
<dbReference type="PANTHER" id="PTHR47432:SF1">
    <property type="entry name" value="CELL WALL ASSEMBLY REGULATOR SMI1"/>
    <property type="match status" value="1"/>
</dbReference>
<evidence type="ECO:0000259" key="3">
    <source>
        <dbReference type="SMART" id="SM00860"/>
    </source>
</evidence>
<proteinExistence type="inferred from homology"/>
<evidence type="ECO:0000313" key="4">
    <source>
        <dbReference type="EMBL" id="KAA8913165.1"/>
    </source>
</evidence>
<dbReference type="Pfam" id="PF09346">
    <property type="entry name" value="SMI1_KNR4"/>
    <property type="match status" value="1"/>
</dbReference>
<comment type="similarity">
    <text evidence="1">Belongs to the KNR4/SMI1 family.</text>
</comment>
<dbReference type="SMART" id="SM00860">
    <property type="entry name" value="SMI1_KNR4"/>
    <property type="match status" value="1"/>
</dbReference>
<dbReference type="InterPro" id="IPR009203">
    <property type="entry name" value="Knr4/Smi1"/>
</dbReference>
<dbReference type="InterPro" id="IPR018958">
    <property type="entry name" value="Knr4/Smi1-like_dom"/>
</dbReference>
<keyword evidence="5" id="KW-1185">Reference proteome</keyword>
<reference evidence="4 5" key="1">
    <citation type="submission" date="2019-09" db="EMBL/GenBank/DDBJ databases">
        <title>Draft genome of the ectomycorrhizal ascomycete Sphaerosporella brunnea.</title>
        <authorList>
            <consortium name="DOE Joint Genome Institute"/>
            <person name="Benucci G.M."/>
            <person name="Marozzi G."/>
            <person name="Antonielli L."/>
            <person name="Sanchez S."/>
            <person name="Marco P."/>
            <person name="Wang X."/>
            <person name="Falini L.B."/>
            <person name="Barry K."/>
            <person name="Haridas S."/>
            <person name="Lipzen A."/>
            <person name="Labutti K."/>
            <person name="Grigoriev I.V."/>
            <person name="Murat C."/>
            <person name="Martin F."/>
            <person name="Albertini E."/>
            <person name="Donnini D."/>
            <person name="Bonito G."/>
        </authorList>
    </citation>
    <scope>NUCLEOTIDE SEQUENCE [LARGE SCALE GENOMIC DNA]</scope>
    <source>
        <strain evidence="4 5">Sb_GMNB300</strain>
    </source>
</reference>
<feature type="compositionally biased region" description="Low complexity" evidence="2">
    <location>
        <begin position="424"/>
        <end position="436"/>
    </location>
</feature>
<dbReference type="FunCoup" id="A0A5J5F8K4">
    <property type="interactions" value="58"/>
</dbReference>
<dbReference type="InterPro" id="IPR051873">
    <property type="entry name" value="KNR4/SMI1_regulator"/>
</dbReference>
<comment type="caution">
    <text evidence="4">The sequence shown here is derived from an EMBL/GenBank/DDBJ whole genome shotgun (WGS) entry which is preliminary data.</text>
</comment>
<dbReference type="GO" id="GO:0043332">
    <property type="term" value="C:mating projection tip"/>
    <property type="evidence" value="ECO:0007669"/>
    <property type="project" value="TreeGrafter"/>
</dbReference>
<dbReference type="OrthoDB" id="2305498at2759"/>
<evidence type="ECO:0000256" key="1">
    <source>
        <dbReference type="ARBA" id="ARBA00005303"/>
    </source>
</evidence>